<accession>A0A3B0X3N9</accession>
<sequence length="31" mass="3548">MAVLAIVSFLPRLIKKFRKEEVLDASDEKNS</sequence>
<dbReference type="AlphaFoldDB" id="A0A3B0X3N9"/>
<protein>
    <submittedName>
        <fullName evidence="1">Uncharacterized protein</fullName>
    </submittedName>
</protein>
<reference evidence="1" key="1">
    <citation type="submission" date="2018-06" db="EMBL/GenBank/DDBJ databases">
        <authorList>
            <person name="Zhirakovskaya E."/>
        </authorList>
    </citation>
    <scope>NUCLEOTIDE SEQUENCE</scope>
</reference>
<dbReference type="EMBL" id="UOFF01000189">
    <property type="protein sequence ID" value="VAW56159.1"/>
    <property type="molecule type" value="Genomic_DNA"/>
</dbReference>
<name>A0A3B0X3N9_9ZZZZ</name>
<gene>
    <name evidence="1" type="ORF">MNBD_GAMMA07-900</name>
</gene>
<organism evidence="1">
    <name type="scientific">hydrothermal vent metagenome</name>
    <dbReference type="NCBI Taxonomy" id="652676"/>
    <lineage>
        <taxon>unclassified sequences</taxon>
        <taxon>metagenomes</taxon>
        <taxon>ecological metagenomes</taxon>
    </lineage>
</organism>
<proteinExistence type="predicted"/>
<evidence type="ECO:0000313" key="1">
    <source>
        <dbReference type="EMBL" id="VAW56159.1"/>
    </source>
</evidence>